<dbReference type="Gene3D" id="3.90.1680.10">
    <property type="entry name" value="SOS response associated peptidase-like"/>
    <property type="match status" value="1"/>
</dbReference>
<dbReference type="PANTHER" id="PTHR13604">
    <property type="entry name" value="DC12-RELATED"/>
    <property type="match status" value="1"/>
</dbReference>
<organism evidence="9 10">
    <name type="scientific">Winogradskyella alexanderae</name>
    <dbReference type="NCBI Taxonomy" id="2877123"/>
    <lineage>
        <taxon>Bacteria</taxon>
        <taxon>Pseudomonadati</taxon>
        <taxon>Bacteroidota</taxon>
        <taxon>Flavobacteriia</taxon>
        <taxon>Flavobacteriales</taxon>
        <taxon>Flavobacteriaceae</taxon>
        <taxon>Winogradskyella</taxon>
    </lineage>
</organism>
<gene>
    <name evidence="9" type="ORF">LBU54_02525</name>
</gene>
<keyword evidence="3" id="KW-0227">DNA damage</keyword>
<comment type="caution">
    <text evidence="9">The sequence shown here is derived from an EMBL/GenBank/DDBJ whole genome shotgun (WGS) entry which is preliminary data.</text>
</comment>
<keyword evidence="6" id="KW-0238">DNA-binding</keyword>
<evidence type="ECO:0000256" key="8">
    <source>
        <dbReference type="RuleBase" id="RU364100"/>
    </source>
</evidence>
<dbReference type="Pfam" id="PF02586">
    <property type="entry name" value="SRAP"/>
    <property type="match status" value="1"/>
</dbReference>
<evidence type="ECO:0000256" key="4">
    <source>
        <dbReference type="ARBA" id="ARBA00022801"/>
    </source>
</evidence>
<dbReference type="EC" id="3.4.-.-" evidence="8"/>
<dbReference type="Proteomes" id="UP001198901">
    <property type="component" value="Unassembled WGS sequence"/>
</dbReference>
<evidence type="ECO:0000313" key="9">
    <source>
        <dbReference type="EMBL" id="MCA0131443.1"/>
    </source>
</evidence>
<evidence type="ECO:0000313" key="10">
    <source>
        <dbReference type="Proteomes" id="UP001198901"/>
    </source>
</evidence>
<evidence type="ECO:0000256" key="2">
    <source>
        <dbReference type="ARBA" id="ARBA00022670"/>
    </source>
</evidence>
<evidence type="ECO:0000256" key="7">
    <source>
        <dbReference type="ARBA" id="ARBA00023239"/>
    </source>
</evidence>
<evidence type="ECO:0000256" key="1">
    <source>
        <dbReference type="ARBA" id="ARBA00008136"/>
    </source>
</evidence>
<keyword evidence="7" id="KW-0456">Lyase</keyword>
<reference evidence="10" key="1">
    <citation type="submission" date="2023-07" db="EMBL/GenBank/DDBJ databases">
        <authorList>
            <person name="Yue Y."/>
        </authorList>
    </citation>
    <scope>NUCLEOTIDE SEQUENCE [LARGE SCALE GENOMIC DNA]</scope>
    <source>
        <strain evidence="10">D23</strain>
    </source>
</reference>
<sequence>MCYSTALRKEREKIEKELRNQIAVKFDASSTYKPYYHLNGFTHGNLQIIKMDEPDTIYDASWGIIPDWALHDPEAFRKKSNTLNARSESIFNKASFRNSAEDKRCLILADGFYEPHHENGKAIPYFCYQPSNENPEGDVFLFAGLYNNIDEQTLSATILTTDADDFFMEVHNKGKRMPLVLDPHYFEDWLDRGLSIPEVNELMAIGMTTKPFSAHAVSSDLYKRNIDTNQPYIIEPVQKDTLF</sequence>
<accession>A0ABS7XN64</accession>
<comment type="similarity">
    <text evidence="1 8">Belongs to the SOS response-associated peptidase family.</text>
</comment>
<evidence type="ECO:0000256" key="3">
    <source>
        <dbReference type="ARBA" id="ARBA00022763"/>
    </source>
</evidence>
<dbReference type="InterPro" id="IPR003738">
    <property type="entry name" value="SRAP"/>
</dbReference>
<keyword evidence="10" id="KW-1185">Reference proteome</keyword>
<proteinExistence type="inferred from homology"/>
<name>A0ABS7XN64_9FLAO</name>
<evidence type="ECO:0000256" key="5">
    <source>
        <dbReference type="ARBA" id="ARBA00023124"/>
    </source>
</evidence>
<protein>
    <recommendedName>
        <fullName evidence="8">Abasic site processing protein</fullName>
        <ecNumber evidence="8">3.4.-.-</ecNumber>
    </recommendedName>
</protein>
<keyword evidence="2 8" id="KW-0645">Protease</keyword>
<keyword evidence="5" id="KW-0190">Covalent protein-DNA linkage</keyword>
<evidence type="ECO:0000256" key="6">
    <source>
        <dbReference type="ARBA" id="ARBA00023125"/>
    </source>
</evidence>
<keyword evidence="4 8" id="KW-0378">Hydrolase</keyword>
<dbReference type="SUPFAM" id="SSF143081">
    <property type="entry name" value="BB1717-like"/>
    <property type="match status" value="1"/>
</dbReference>
<dbReference type="RefSeq" id="WP_224525287.1">
    <property type="nucleotide sequence ID" value="NZ_JAIUJR010000001.1"/>
</dbReference>
<dbReference type="EMBL" id="JAIUJR010000001">
    <property type="protein sequence ID" value="MCA0131443.1"/>
    <property type="molecule type" value="Genomic_DNA"/>
</dbReference>
<dbReference type="InterPro" id="IPR036590">
    <property type="entry name" value="SRAP-like"/>
</dbReference>
<dbReference type="PANTHER" id="PTHR13604:SF0">
    <property type="entry name" value="ABASIC SITE PROCESSING PROTEIN HMCES"/>
    <property type="match status" value="1"/>
</dbReference>